<protein>
    <submittedName>
        <fullName evidence="5">NCK-interacting protein with SH3 domain</fullName>
    </submittedName>
</protein>
<dbReference type="PANTHER" id="PTHR13357:SF1">
    <property type="entry name" value="NCK-INTERACTING PROTEIN WITH SH3 DOMAIN"/>
    <property type="match status" value="1"/>
</dbReference>
<comment type="caution">
    <text evidence="5">The sequence shown here is derived from an EMBL/GenBank/DDBJ whole genome shotgun (WGS) entry which is preliminary data.</text>
</comment>
<feature type="domain" description="SH3" evidence="4">
    <location>
        <begin position="56"/>
        <end position="118"/>
    </location>
</feature>
<dbReference type="EMBL" id="LNIX01000020">
    <property type="protein sequence ID" value="OXA43904.1"/>
    <property type="molecule type" value="Genomic_DNA"/>
</dbReference>
<dbReference type="Gene3D" id="2.30.30.40">
    <property type="entry name" value="SH3 Domains"/>
    <property type="match status" value="1"/>
</dbReference>
<name>A0A226DGB7_FOLCA</name>
<keyword evidence="1 2" id="KW-0728">SH3 domain</keyword>
<evidence type="ECO:0000259" key="4">
    <source>
        <dbReference type="PROSITE" id="PS50002"/>
    </source>
</evidence>
<dbReference type="STRING" id="158441.A0A226DGB7"/>
<dbReference type="InterPro" id="IPR036028">
    <property type="entry name" value="SH3-like_dom_sf"/>
</dbReference>
<accession>A0A226DGB7</accession>
<dbReference type="InterPro" id="IPR030125">
    <property type="entry name" value="SPIN90/Ldb17"/>
</dbReference>
<proteinExistence type="predicted"/>
<reference evidence="5 6" key="1">
    <citation type="submission" date="2015-12" db="EMBL/GenBank/DDBJ databases">
        <title>The genome of Folsomia candida.</title>
        <authorList>
            <person name="Faddeeva A."/>
            <person name="Derks M.F."/>
            <person name="Anvar Y."/>
            <person name="Smit S."/>
            <person name="Van Straalen N."/>
            <person name="Roelofs D."/>
        </authorList>
    </citation>
    <scope>NUCLEOTIDE SEQUENCE [LARGE SCALE GENOMIC DNA]</scope>
    <source>
        <strain evidence="5 6">VU population</strain>
        <tissue evidence="5">Whole body</tissue>
    </source>
</reference>
<organism evidence="5 6">
    <name type="scientific">Folsomia candida</name>
    <name type="common">Springtail</name>
    <dbReference type="NCBI Taxonomy" id="158441"/>
    <lineage>
        <taxon>Eukaryota</taxon>
        <taxon>Metazoa</taxon>
        <taxon>Ecdysozoa</taxon>
        <taxon>Arthropoda</taxon>
        <taxon>Hexapoda</taxon>
        <taxon>Collembola</taxon>
        <taxon>Entomobryomorpha</taxon>
        <taxon>Isotomoidea</taxon>
        <taxon>Isotomidae</taxon>
        <taxon>Proisotominae</taxon>
        <taxon>Folsomia</taxon>
    </lineage>
</organism>
<dbReference type="AlphaFoldDB" id="A0A226DGB7"/>
<keyword evidence="6" id="KW-1185">Reference proteome</keyword>
<dbReference type="InterPro" id="IPR018556">
    <property type="entry name" value="SPIN90/Ldb17_LRD"/>
</dbReference>
<dbReference type="Pfam" id="PF09431">
    <property type="entry name" value="SPIN90_LRD"/>
    <property type="match status" value="1"/>
</dbReference>
<feature type="compositionally biased region" description="Basic and acidic residues" evidence="3">
    <location>
        <begin position="178"/>
        <end position="202"/>
    </location>
</feature>
<evidence type="ECO:0000256" key="3">
    <source>
        <dbReference type="SAM" id="MobiDB-lite"/>
    </source>
</evidence>
<dbReference type="OrthoDB" id="445362at2759"/>
<dbReference type="Proteomes" id="UP000198287">
    <property type="component" value="Unassembled WGS sequence"/>
</dbReference>
<feature type="compositionally biased region" description="Basic residues" evidence="3">
    <location>
        <begin position="250"/>
        <end position="261"/>
    </location>
</feature>
<evidence type="ECO:0000256" key="2">
    <source>
        <dbReference type="PROSITE-ProRule" id="PRU00192"/>
    </source>
</evidence>
<dbReference type="GO" id="GO:0071933">
    <property type="term" value="F:Arp2/3 complex binding"/>
    <property type="evidence" value="ECO:0007669"/>
    <property type="project" value="TreeGrafter"/>
</dbReference>
<dbReference type="GO" id="GO:0006897">
    <property type="term" value="P:endocytosis"/>
    <property type="evidence" value="ECO:0007669"/>
    <property type="project" value="TreeGrafter"/>
</dbReference>
<gene>
    <name evidence="5" type="ORF">Fcan01_21047</name>
</gene>
<dbReference type="SMART" id="SM00326">
    <property type="entry name" value="SH3"/>
    <property type="match status" value="1"/>
</dbReference>
<sequence length="785" mass="89652">MNFFLIQRAVFLQKLEHAYLPRFSTDRGKSCCSWKVKAQQKRQLLLLLLHRSTPTNNIEMLRGLYEFRPINDKTLGFRSHDLLLFLEPHARDKNWLRVADAHGHVGFVPINFIHVFKETTSEGLLAFLDEAIRRARRDHLPTLELLCAVRQNIVTSPYTTEEHVKQIDREVAQLREKAAEGTNYDDGHKRQVSPRDRGDHHQQQQILPPARSPGRPKQGDFISTPSGRMEQQHHVSSGGDIAFPPGSERSKKKEKSSRKPHPPPAEPYQDDVVQYSQLQVIHPHTIMPQQVGIINNSDLVAEYVRSTVCVGPHLGGSHDLTGHRAEGNNHDLFPNMGLLQEPPPYCDHDCGCGKPRRPPGRRFSQDDLIAPFNGSLLGAELVDIVRNATGLSHKLSQDATEAVLNFVIETFRRDEWDKVGLLLSHLEVTPRAVSQELGIIAVSPDAKTIRTIFNRLTQCKEDEQQRSWALHEDESMILDNLRKLNKILNDADPSISKFVMESDQYRSVNALVLYYQMETRWSIRTKLVGCFKAMCCIDEKAHSVLLNSILPMELAREMRENKDNADRMRMCADLLVILLSSGEPIPITHYDYLDSFFLDFVFETIENPPNQDEKITDCMVGCLFAYNLQFFGEKDNLIIATLERRHNANVFTQKVIYFLNRGVDPVDLLAHKRSIPNSVLKLTTDIFTSKRGADLFYTNDIKVLIDIVTRCVTDLSAGDETRTSYLKLIQVIIRNSNFIEHKHRHDDLVHCFSSIIQEEEEVSRRDQSIVKGIVTEFPTLFGLPC</sequence>
<feature type="region of interest" description="Disordered" evidence="3">
    <location>
        <begin position="178"/>
        <end position="270"/>
    </location>
</feature>
<dbReference type="PROSITE" id="PS50002">
    <property type="entry name" value="SH3"/>
    <property type="match status" value="1"/>
</dbReference>
<evidence type="ECO:0000256" key="1">
    <source>
        <dbReference type="ARBA" id="ARBA00022443"/>
    </source>
</evidence>
<dbReference type="PANTHER" id="PTHR13357">
    <property type="entry name" value="SH3 ADAPTER PROTEIN SPIN90 NCK INTERACTING PROTEIN WITH SH3 DOMAIN"/>
    <property type="match status" value="1"/>
</dbReference>
<evidence type="ECO:0000313" key="5">
    <source>
        <dbReference type="EMBL" id="OXA43904.1"/>
    </source>
</evidence>
<evidence type="ECO:0000313" key="6">
    <source>
        <dbReference type="Proteomes" id="UP000198287"/>
    </source>
</evidence>
<dbReference type="InterPro" id="IPR001452">
    <property type="entry name" value="SH3_domain"/>
</dbReference>
<dbReference type="SUPFAM" id="SSF50044">
    <property type="entry name" value="SH3-domain"/>
    <property type="match status" value="1"/>
</dbReference>